<proteinExistence type="predicted"/>
<dbReference type="OrthoDB" id="10044727at2759"/>
<reference evidence="1" key="1">
    <citation type="submission" date="2021-06" db="EMBL/GenBank/DDBJ databases">
        <authorList>
            <person name="Kallberg Y."/>
            <person name="Tangrot J."/>
            <person name="Rosling A."/>
        </authorList>
    </citation>
    <scope>NUCLEOTIDE SEQUENCE</scope>
    <source>
        <strain evidence="1">FL966</strain>
    </source>
</reference>
<accession>A0A9N9BKM9</accession>
<comment type="caution">
    <text evidence="1">The sequence shown here is derived from an EMBL/GenBank/DDBJ whole genome shotgun (WGS) entry which is preliminary data.</text>
</comment>
<evidence type="ECO:0000313" key="2">
    <source>
        <dbReference type="Proteomes" id="UP000789759"/>
    </source>
</evidence>
<name>A0A9N9BKM9_9GLOM</name>
<dbReference type="Proteomes" id="UP000789759">
    <property type="component" value="Unassembled WGS sequence"/>
</dbReference>
<dbReference type="EMBL" id="CAJVQA010003224">
    <property type="protein sequence ID" value="CAG8569706.1"/>
    <property type="molecule type" value="Genomic_DNA"/>
</dbReference>
<keyword evidence="2" id="KW-1185">Reference proteome</keyword>
<dbReference type="AlphaFoldDB" id="A0A9N9BKM9"/>
<organism evidence="1 2">
    <name type="scientific">Cetraspora pellucida</name>
    <dbReference type="NCBI Taxonomy" id="1433469"/>
    <lineage>
        <taxon>Eukaryota</taxon>
        <taxon>Fungi</taxon>
        <taxon>Fungi incertae sedis</taxon>
        <taxon>Mucoromycota</taxon>
        <taxon>Glomeromycotina</taxon>
        <taxon>Glomeromycetes</taxon>
        <taxon>Diversisporales</taxon>
        <taxon>Gigasporaceae</taxon>
        <taxon>Cetraspora</taxon>
    </lineage>
</organism>
<protein>
    <submittedName>
        <fullName evidence="1">5383_t:CDS:1</fullName>
    </submittedName>
</protein>
<dbReference type="PANTHER" id="PTHR35871:SF1">
    <property type="entry name" value="CXC1-LIKE CYSTEINE CLUSTER ASSOCIATED WITH KDZ TRANSPOSASES DOMAIN-CONTAINING PROTEIN"/>
    <property type="match status" value="1"/>
</dbReference>
<sequence>MHKLGFWYQCYQKGAYIDGHKCPNVVKYRQKFLEVVSQLEQLMSKWVDPECKIRTFLDLNNSKKEHIWMTHNETTFYIYDRLHSMWGPEKEQLLQKKGLGSAVHVSDFLTETIRPFKDEQEEAHLMMVLDTNQDGYWDSKKLLEQVAFAEDALVASKMNLGPVGSVLKMQDIMQPKGIQWVLSNRGLWKDNFLEQCGQIQQEIESCRHKVLFYPKFHPEFNYIEIKTICEAFDSISVKQIHYFARLSYRWMDVYHYGLTEKVAEYAVKKSRKHRTINEEIMNWVSEFLK</sequence>
<evidence type="ECO:0000313" key="1">
    <source>
        <dbReference type="EMBL" id="CAG8569706.1"/>
    </source>
</evidence>
<gene>
    <name evidence="1" type="ORF">CPELLU_LOCUS5593</name>
</gene>
<dbReference type="PANTHER" id="PTHR35871">
    <property type="entry name" value="EXPRESSED PROTEIN"/>
    <property type="match status" value="1"/>
</dbReference>